<dbReference type="PANTHER" id="PTHR45528:SF1">
    <property type="entry name" value="SENSOR HISTIDINE KINASE CPXA"/>
    <property type="match status" value="1"/>
</dbReference>
<dbReference type="SMART" id="SM00388">
    <property type="entry name" value="HisKA"/>
    <property type="match status" value="1"/>
</dbReference>
<dbReference type="Gene3D" id="3.30.565.10">
    <property type="entry name" value="Histidine kinase-like ATPase, C-terminal domain"/>
    <property type="match status" value="1"/>
</dbReference>
<dbReference type="InterPro" id="IPR050398">
    <property type="entry name" value="HssS/ArlS-like"/>
</dbReference>
<keyword evidence="4" id="KW-1003">Cell membrane</keyword>
<protein>
    <recommendedName>
        <fullName evidence="3">histidine kinase</fullName>
        <ecNumber evidence="3">2.7.13.3</ecNumber>
    </recommendedName>
</protein>
<comment type="catalytic activity">
    <reaction evidence="1">
        <text>ATP + protein L-histidine = ADP + protein N-phospho-L-histidine.</text>
        <dbReference type="EC" id="2.7.13.3"/>
    </reaction>
</comment>
<gene>
    <name evidence="16" type="ORF">BXY41_113135</name>
</gene>
<evidence type="ECO:0000256" key="7">
    <source>
        <dbReference type="ARBA" id="ARBA00022692"/>
    </source>
</evidence>
<dbReference type="InterPro" id="IPR036890">
    <property type="entry name" value="HATPase_C_sf"/>
</dbReference>
<dbReference type="SUPFAM" id="SSF55874">
    <property type="entry name" value="ATPase domain of HSP90 chaperone/DNA topoisomerase II/histidine kinase"/>
    <property type="match status" value="1"/>
</dbReference>
<keyword evidence="5" id="KW-0597">Phosphoprotein</keyword>
<evidence type="ECO:0000256" key="10">
    <source>
        <dbReference type="ARBA" id="ARBA00022840"/>
    </source>
</evidence>
<comment type="caution">
    <text evidence="16">The sequence shown here is derived from an EMBL/GenBank/DDBJ whole genome shotgun (WGS) entry which is preliminary data.</text>
</comment>
<dbReference type="InterPro" id="IPR003660">
    <property type="entry name" value="HAMP_dom"/>
</dbReference>
<proteinExistence type="predicted"/>
<evidence type="ECO:0000259" key="15">
    <source>
        <dbReference type="PROSITE" id="PS50885"/>
    </source>
</evidence>
<dbReference type="CDD" id="cd00082">
    <property type="entry name" value="HisKA"/>
    <property type="match status" value="1"/>
</dbReference>
<dbReference type="Gene3D" id="1.10.287.130">
    <property type="match status" value="1"/>
</dbReference>
<dbReference type="GO" id="GO:0005886">
    <property type="term" value="C:plasma membrane"/>
    <property type="evidence" value="ECO:0007669"/>
    <property type="project" value="UniProtKB-SubCell"/>
</dbReference>
<dbReference type="PANTHER" id="PTHR45528">
    <property type="entry name" value="SENSOR HISTIDINE KINASE CPXA"/>
    <property type="match status" value="1"/>
</dbReference>
<dbReference type="GO" id="GO:0005524">
    <property type="term" value="F:ATP binding"/>
    <property type="evidence" value="ECO:0007669"/>
    <property type="project" value="UniProtKB-KW"/>
</dbReference>
<dbReference type="GO" id="GO:0000155">
    <property type="term" value="F:phosphorelay sensor kinase activity"/>
    <property type="evidence" value="ECO:0007669"/>
    <property type="project" value="InterPro"/>
</dbReference>
<comment type="subcellular location">
    <subcellularLocation>
        <location evidence="2">Cell membrane</location>
        <topology evidence="2">Multi-pass membrane protein</topology>
    </subcellularLocation>
</comment>
<keyword evidence="7 14" id="KW-0812">Transmembrane</keyword>
<keyword evidence="13 14" id="KW-0472">Membrane</keyword>
<keyword evidence="8" id="KW-0547">Nucleotide-binding</keyword>
<dbReference type="RefSeq" id="WP_104438873.1">
    <property type="nucleotide sequence ID" value="NZ_PTJA01000013.1"/>
</dbReference>
<organism evidence="16 17">
    <name type="scientific">Lacrimispora xylanisolvens</name>
    <dbReference type="NCBI Taxonomy" id="384636"/>
    <lineage>
        <taxon>Bacteria</taxon>
        <taxon>Bacillati</taxon>
        <taxon>Bacillota</taxon>
        <taxon>Clostridia</taxon>
        <taxon>Lachnospirales</taxon>
        <taxon>Lachnospiraceae</taxon>
        <taxon>Lacrimispora</taxon>
    </lineage>
</organism>
<name>A0A2S6HMW0_9FIRM</name>
<evidence type="ECO:0000313" key="17">
    <source>
        <dbReference type="Proteomes" id="UP000237749"/>
    </source>
</evidence>
<evidence type="ECO:0000256" key="5">
    <source>
        <dbReference type="ARBA" id="ARBA00022553"/>
    </source>
</evidence>
<dbReference type="Pfam" id="PF00512">
    <property type="entry name" value="HisKA"/>
    <property type="match status" value="1"/>
</dbReference>
<dbReference type="Proteomes" id="UP000237749">
    <property type="component" value="Unassembled WGS sequence"/>
</dbReference>
<keyword evidence="17" id="KW-1185">Reference proteome</keyword>
<evidence type="ECO:0000256" key="6">
    <source>
        <dbReference type="ARBA" id="ARBA00022679"/>
    </source>
</evidence>
<dbReference type="OrthoDB" id="1931120at2"/>
<evidence type="ECO:0000256" key="9">
    <source>
        <dbReference type="ARBA" id="ARBA00022777"/>
    </source>
</evidence>
<reference evidence="16 17" key="1">
    <citation type="submission" date="2018-02" db="EMBL/GenBank/DDBJ databases">
        <title>Genomic Encyclopedia of Archaeal and Bacterial Type Strains, Phase II (KMG-II): from individual species to whole genera.</title>
        <authorList>
            <person name="Goeker M."/>
        </authorList>
    </citation>
    <scope>NUCLEOTIDE SEQUENCE [LARGE SCALE GENOMIC DNA]</scope>
    <source>
        <strain evidence="16 17">DSM 3808</strain>
    </source>
</reference>
<feature type="transmembrane region" description="Helical" evidence="14">
    <location>
        <begin position="135"/>
        <end position="159"/>
    </location>
</feature>
<evidence type="ECO:0000256" key="13">
    <source>
        <dbReference type="ARBA" id="ARBA00023136"/>
    </source>
</evidence>
<dbReference type="PROSITE" id="PS50885">
    <property type="entry name" value="HAMP"/>
    <property type="match status" value="1"/>
</dbReference>
<dbReference type="EC" id="2.7.13.3" evidence="3"/>
<dbReference type="AlphaFoldDB" id="A0A2S6HMW0"/>
<evidence type="ECO:0000256" key="4">
    <source>
        <dbReference type="ARBA" id="ARBA00022475"/>
    </source>
</evidence>
<dbReference type="SUPFAM" id="SSF47384">
    <property type="entry name" value="Homodimeric domain of signal transducing histidine kinase"/>
    <property type="match status" value="1"/>
</dbReference>
<evidence type="ECO:0000256" key="8">
    <source>
        <dbReference type="ARBA" id="ARBA00022741"/>
    </source>
</evidence>
<keyword evidence="10" id="KW-0067">ATP-binding</keyword>
<evidence type="ECO:0000256" key="3">
    <source>
        <dbReference type="ARBA" id="ARBA00012438"/>
    </source>
</evidence>
<keyword evidence="12" id="KW-0902">Two-component regulatory system</keyword>
<evidence type="ECO:0000256" key="11">
    <source>
        <dbReference type="ARBA" id="ARBA00022989"/>
    </source>
</evidence>
<dbReference type="Gene3D" id="6.10.340.10">
    <property type="match status" value="1"/>
</dbReference>
<dbReference type="InterPro" id="IPR003661">
    <property type="entry name" value="HisK_dim/P_dom"/>
</dbReference>
<evidence type="ECO:0000256" key="2">
    <source>
        <dbReference type="ARBA" id="ARBA00004651"/>
    </source>
</evidence>
<evidence type="ECO:0000256" key="12">
    <source>
        <dbReference type="ARBA" id="ARBA00023012"/>
    </source>
</evidence>
<keyword evidence="11 14" id="KW-1133">Transmembrane helix</keyword>
<evidence type="ECO:0000256" key="14">
    <source>
        <dbReference type="SAM" id="Phobius"/>
    </source>
</evidence>
<dbReference type="EMBL" id="PTJA01000013">
    <property type="protein sequence ID" value="PPK78803.1"/>
    <property type="molecule type" value="Genomic_DNA"/>
</dbReference>
<feature type="transmembrane region" description="Helical" evidence="14">
    <location>
        <begin position="12"/>
        <end position="30"/>
    </location>
</feature>
<accession>A0A2S6HMW0</accession>
<sequence>MNKRRHSMKLQFSLVMMGAGILAVLIYMGANMVSQKTLDSYFTSKPFVAKAQKKSADQFQEYVRKNHINSWDKAALDSWIERQNMVYITVYRDDSVIYDSIMSDGEYYKNQPYFDIQFEDGPAKVYLDGFFGYQFYLTAMTISLIVAVLVFLAVCIGFMEKKITYITFLEREVKVLKGGSLEKEISIRGSDELTSLAHGLNDMRVSLKENMEMKEKLRSANKSLVTGLSHDLRTPLTTLMIYLELLSNGKVPEAEKQMQYLKKCTEKAKQMKVLSDQLFESVLVAEEKEEELEEPQMVQYIMEDVISDLIMFLESQGFDTECRIEWEPVKIAVSIDYIIRIVNNISSNIIKYADLREPVIIEMKYSKNQVEVWFVNEISPSKNNGESTKMGIQNIKSMMVKMGGICEVINHDSSYVIKIKFPVK</sequence>
<dbReference type="InterPro" id="IPR036097">
    <property type="entry name" value="HisK_dim/P_sf"/>
</dbReference>
<feature type="domain" description="HAMP" evidence="15">
    <location>
        <begin position="169"/>
        <end position="212"/>
    </location>
</feature>
<evidence type="ECO:0000313" key="16">
    <source>
        <dbReference type="EMBL" id="PPK78803.1"/>
    </source>
</evidence>
<keyword evidence="9 16" id="KW-0418">Kinase</keyword>
<keyword evidence="6" id="KW-0808">Transferase</keyword>
<evidence type="ECO:0000256" key="1">
    <source>
        <dbReference type="ARBA" id="ARBA00000085"/>
    </source>
</evidence>
<dbReference type="CDD" id="cd06225">
    <property type="entry name" value="HAMP"/>
    <property type="match status" value="1"/>
</dbReference>